<evidence type="ECO:0000313" key="3">
    <source>
        <dbReference type="Proteomes" id="UP001066276"/>
    </source>
</evidence>
<dbReference type="Proteomes" id="UP001066276">
    <property type="component" value="Chromosome 8"/>
</dbReference>
<proteinExistence type="predicted"/>
<evidence type="ECO:0000256" key="1">
    <source>
        <dbReference type="SAM" id="MobiDB-lite"/>
    </source>
</evidence>
<gene>
    <name evidence="2" type="ORF">NDU88_002054</name>
</gene>
<protein>
    <submittedName>
        <fullName evidence="2">Uncharacterized protein</fullName>
    </submittedName>
</protein>
<keyword evidence="3" id="KW-1185">Reference proteome</keyword>
<evidence type="ECO:0000313" key="2">
    <source>
        <dbReference type="EMBL" id="KAJ1113813.1"/>
    </source>
</evidence>
<sequence>MIAAGAHLRKQLRPACSSRARSRMGGDAAGRTRLAPPLKTLLPGSAPPAGTAVPLFFSSSRHPMQRPPSMQVPKRERAPVGRTRDDQPVPQQFQLRVRVRPPGGFSSGV</sequence>
<feature type="compositionally biased region" description="Basic and acidic residues" evidence="1">
    <location>
        <begin position="73"/>
        <end position="87"/>
    </location>
</feature>
<comment type="caution">
    <text evidence="2">The sequence shown here is derived from an EMBL/GenBank/DDBJ whole genome shotgun (WGS) entry which is preliminary data.</text>
</comment>
<dbReference type="AlphaFoldDB" id="A0AAV7NCH7"/>
<reference evidence="2" key="1">
    <citation type="journal article" date="2022" name="bioRxiv">
        <title>Sequencing and chromosome-scale assembly of the giantPleurodeles waltlgenome.</title>
        <authorList>
            <person name="Brown T."/>
            <person name="Elewa A."/>
            <person name="Iarovenko S."/>
            <person name="Subramanian E."/>
            <person name="Araus A.J."/>
            <person name="Petzold A."/>
            <person name="Susuki M."/>
            <person name="Suzuki K.-i.T."/>
            <person name="Hayashi T."/>
            <person name="Toyoda A."/>
            <person name="Oliveira C."/>
            <person name="Osipova E."/>
            <person name="Leigh N.D."/>
            <person name="Simon A."/>
            <person name="Yun M.H."/>
        </authorList>
    </citation>
    <scope>NUCLEOTIDE SEQUENCE</scope>
    <source>
        <strain evidence="2">20211129_DDA</strain>
        <tissue evidence="2">Liver</tissue>
    </source>
</reference>
<organism evidence="2 3">
    <name type="scientific">Pleurodeles waltl</name>
    <name type="common">Iberian ribbed newt</name>
    <dbReference type="NCBI Taxonomy" id="8319"/>
    <lineage>
        <taxon>Eukaryota</taxon>
        <taxon>Metazoa</taxon>
        <taxon>Chordata</taxon>
        <taxon>Craniata</taxon>
        <taxon>Vertebrata</taxon>
        <taxon>Euteleostomi</taxon>
        <taxon>Amphibia</taxon>
        <taxon>Batrachia</taxon>
        <taxon>Caudata</taxon>
        <taxon>Salamandroidea</taxon>
        <taxon>Salamandridae</taxon>
        <taxon>Pleurodelinae</taxon>
        <taxon>Pleurodeles</taxon>
    </lineage>
</organism>
<dbReference type="EMBL" id="JANPWB010000012">
    <property type="protein sequence ID" value="KAJ1113813.1"/>
    <property type="molecule type" value="Genomic_DNA"/>
</dbReference>
<name>A0AAV7NCH7_PLEWA</name>
<feature type="region of interest" description="Disordered" evidence="1">
    <location>
        <begin position="1"/>
        <end position="109"/>
    </location>
</feature>
<accession>A0AAV7NCH7</accession>